<keyword evidence="2" id="KW-0812">Transmembrane</keyword>
<dbReference type="HOGENOM" id="CLU_1219437_0_0_1"/>
<evidence type="ECO:0000256" key="1">
    <source>
        <dbReference type="SAM" id="MobiDB-lite"/>
    </source>
</evidence>
<dbReference type="STRING" id="344612.A1C8N9"/>
<feature type="compositionally biased region" description="Polar residues" evidence="1">
    <location>
        <begin position="185"/>
        <end position="195"/>
    </location>
</feature>
<keyword evidence="2" id="KW-1133">Transmembrane helix</keyword>
<feature type="compositionally biased region" description="Polar residues" evidence="1">
    <location>
        <begin position="213"/>
        <end position="227"/>
    </location>
</feature>
<feature type="transmembrane region" description="Helical" evidence="2">
    <location>
        <begin position="151"/>
        <end position="173"/>
    </location>
</feature>
<evidence type="ECO:0008006" key="5">
    <source>
        <dbReference type="Google" id="ProtNLM"/>
    </source>
</evidence>
<dbReference type="RefSeq" id="XP_001275102.1">
    <property type="nucleotide sequence ID" value="XM_001275101.1"/>
</dbReference>
<evidence type="ECO:0000313" key="4">
    <source>
        <dbReference type="Proteomes" id="UP000006701"/>
    </source>
</evidence>
<evidence type="ECO:0000313" key="3">
    <source>
        <dbReference type="EMBL" id="EAW13676.1"/>
    </source>
</evidence>
<dbReference type="eggNOG" id="ENOG502SU16">
    <property type="taxonomic scope" value="Eukaryota"/>
</dbReference>
<dbReference type="KEGG" id="act:ACLA_043960"/>
<dbReference type="VEuPathDB" id="FungiDB:ACLA_043960"/>
<protein>
    <recommendedName>
        <fullName evidence="5">Mid2 domain-containing protein</fullName>
    </recommendedName>
</protein>
<proteinExistence type="predicted"/>
<name>A1C8N9_ASPCL</name>
<dbReference type="OrthoDB" id="5215637at2759"/>
<organism evidence="3 4">
    <name type="scientific">Aspergillus clavatus (strain ATCC 1007 / CBS 513.65 / DSM 816 / NCTC 3887 / NRRL 1 / QM 1276 / 107)</name>
    <dbReference type="NCBI Taxonomy" id="344612"/>
    <lineage>
        <taxon>Eukaryota</taxon>
        <taxon>Fungi</taxon>
        <taxon>Dikarya</taxon>
        <taxon>Ascomycota</taxon>
        <taxon>Pezizomycotina</taxon>
        <taxon>Eurotiomycetes</taxon>
        <taxon>Eurotiomycetidae</taxon>
        <taxon>Eurotiales</taxon>
        <taxon>Aspergillaceae</taxon>
        <taxon>Aspergillus</taxon>
        <taxon>Aspergillus subgen. Fumigati</taxon>
    </lineage>
</organism>
<keyword evidence="2" id="KW-0472">Membrane</keyword>
<dbReference type="GeneID" id="4707386"/>
<gene>
    <name evidence="3" type="ORF">ACLA_043960</name>
</gene>
<reference evidence="3 4" key="1">
    <citation type="journal article" date="2008" name="PLoS Genet.">
        <title>Genomic islands in the pathogenic filamentous fungus Aspergillus fumigatus.</title>
        <authorList>
            <person name="Fedorova N.D."/>
            <person name="Khaldi N."/>
            <person name="Joardar V.S."/>
            <person name="Maiti R."/>
            <person name="Amedeo P."/>
            <person name="Anderson M.J."/>
            <person name="Crabtree J."/>
            <person name="Silva J.C."/>
            <person name="Badger J.H."/>
            <person name="Albarraq A."/>
            <person name="Angiuoli S."/>
            <person name="Bussey H."/>
            <person name="Bowyer P."/>
            <person name="Cotty P.J."/>
            <person name="Dyer P.S."/>
            <person name="Egan A."/>
            <person name="Galens K."/>
            <person name="Fraser-Liggett C.M."/>
            <person name="Haas B.J."/>
            <person name="Inman J.M."/>
            <person name="Kent R."/>
            <person name="Lemieux S."/>
            <person name="Malavazi I."/>
            <person name="Orvis J."/>
            <person name="Roemer T."/>
            <person name="Ronning C.M."/>
            <person name="Sundaram J.P."/>
            <person name="Sutton G."/>
            <person name="Turner G."/>
            <person name="Venter J.C."/>
            <person name="White O.R."/>
            <person name="Whitty B.R."/>
            <person name="Youngman P."/>
            <person name="Wolfe K.H."/>
            <person name="Goldman G.H."/>
            <person name="Wortman J.R."/>
            <person name="Jiang B."/>
            <person name="Denning D.W."/>
            <person name="Nierman W.C."/>
        </authorList>
    </citation>
    <scope>NUCLEOTIDE SEQUENCE [LARGE SCALE GENOMIC DNA]</scope>
    <source>
        <strain evidence="4">ATCC 1007 / CBS 513.65 / DSM 816 / NCTC 3887 / NRRL 1</strain>
    </source>
</reference>
<accession>A1C8N9</accession>
<keyword evidence="4" id="KW-1185">Reference proteome</keyword>
<dbReference type="Proteomes" id="UP000006701">
    <property type="component" value="Unassembled WGS sequence"/>
</dbReference>
<sequence>MADDICLSSGLCLVQMKGLSGLIYQNACTDNNWKSPDCPSICRGISTSGGISLLPCPAKGVDQWCCSVNGTDCCDRAKTVDIGTIVAISSTSSSTTTTPSASATKSASGTETMPVTATSLATNCAVAPGTASDSDSANAAVCSDPNSKTTAIGAGLGAGLGVLLIAALSALWLQRRMYEKKLQQRPESPTITYSGSGIPDRSSPARWGMAELPSQNLVQEIQGTEAK</sequence>
<feature type="region of interest" description="Disordered" evidence="1">
    <location>
        <begin position="181"/>
        <end position="227"/>
    </location>
</feature>
<dbReference type="AlphaFoldDB" id="A1C8N9"/>
<dbReference type="EMBL" id="DS027046">
    <property type="protein sequence ID" value="EAW13676.1"/>
    <property type="molecule type" value="Genomic_DNA"/>
</dbReference>
<evidence type="ECO:0000256" key="2">
    <source>
        <dbReference type="SAM" id="Phobius"/>
    </source>
</evidence>